<protein>
    <submittedName>
        <fullName evidence="3">DUF4876 domain-containing protein</fullName>
    </submittedName>
</protein>
<dbReference type="InterPro" id="IPR032627">
    <property type="entry name" value="DUF4876"/>
</dbReference>
<dbReference type="PROSITE" id="PS51257">
    <property type="entry name" value="PROKAR_LIPOPROTEIN"/>
    <property type="match status" value="1"/>
</dbReference>
<dbReference type="EMBL" id="VOHV01000007">
    <property type="protein sequence ID" value="TWV40185.1"/>
    <property type="molecule type" value="Genomic_DNA"/>
</dbReference>
<feature type="chain" id="PRO_5044173808" evidence="1">
    <location>
        <begin position="22"/>
        <end position="441"/>
    </location>
</feature>
<evidence type="ECO:0000313" key="3">
    <source>
        <dbReference type="EMBL" id="TWV47167.1"/>
    </source>
</evidence>
<dbReference type="AlphaFoldDB" id="A0AB38PJF6"/>
<organism evidence="3 5">
    <name type="scientific">Bacteroides fragilis</name>
    <dbReference type="NCBI Taxonomy" id="817"/>
    <lineage>
        <taxon>Bacteria</taxon>
        <taxon>Pseudomonadati</taxon>
        <taxon>Bacteroidota</taxon>
        <taxon>Bacteroidia</taxon>
        <taxon>Bacteroidales</taxon>
        <taxon>Bacteroidaceae</taxon>
        <taxon>Bacteroides</taxon>
    </lineage>
</organism>
<name>A0AB38PJF6_BACFG</name>
<dbReference type="EMBL" id="VOHT01000007">
    <property type="protein sequence ID" value="TWV47167.1"/>
    <property type="molecule type" value="Genomic_DNA"/>
</dbReference>
<evidence type="ECO:0000313" key="4">
    <source>
        <dbReference type="Proteomes" id="UP000315444"/>
    </source>
</evidence>
<dbReference type="Proteomes" id="UP000319026">
    <property type="component" value="Unassembled WGS sequence"/>
</dbReference>
<accession>A0AB38PJF6</accession>
<gene>
    <name evidence="3" type="ORF">FSA03_16645</name>
    <name evidence="2" type="ORF">FSA06_16655</name>
</gene>
<reference evidence="3 5" key="1">
    <citation type="submission" date="2019-07" db="EMBL/GenBank/DDBJ databases">
        <title>Genome Sequencing of Bacteroides fragilis.</title>
        <authorList>
            <person name="Pinto K.M."/>
            <person name="Ruoff K.L."/>
            <person name="Price C.E."/>
            <person name="Valls R.A."/>
            <person name="O'Toole G.A."/>
        </authorList>
    </citation>
    <scope>NUCLEOTIDE SEQUENCE [LARGE SCALE GENOMIC DNA]</scope>
    <source>
        <strain evidence="3 5">AD135F_3B</strain>
    </source>
</reference>
<dbReference type="Pfam" id="PF16215">
    <property type="entry name" value="DUF4876"/>
    <property type="match status" value="1"/>
</dbReference>
<comment type="caution">
    <text evidence="3">The sequence shown here is derived from an EMBL/GenBank/DDBJ whole genome shotgun (WGS) entry which is preliminary data.</text>
</comment>
<keyword evidence="1" id="KW-0732">Signal</keyword>
<evidence type="ECO:0000256" key="1">
    <source>
        <dbReference type="SAM" id="SignalP"/>
    </source>
</evidence>
<evidence type="ECO:0000313" key="2">
    <source>
        <dbReference type="EMBL" id="TWV40185.1"/>
    </source>
</evidence>
<proteinExistence type="predicted"/>
<reference evidence="2 4" key="2">
    <citation type="submission" date="2019-07" db="EMBL/GenBank/DDBJ databases">
        <title>Genome sequencing of Bacteroides fragilis.</title>
        <authorList>
            <person name="Galasyn E.V."/>
            <person name="Ruoff K.L."/>
            <person name="Price C.E."/>
            <person name="Valls R.A."/>
            <person name="O'Toole G.A."/>
        </authorList>
    </citation>
    <scope>NUCLEOTIDE SEQUENCE [LARGE SCALE GENOMIC DNA]</scope>
    <source>
        <strain evidence="2 4">AD135F_1B</strain>
    </source>
</reference>
<dbReference type="Proteomes" id="UP000315444">
    <property type="component" value="Unassembled WGS sequence"/>
</dbReference>
<evidence type="ECO:0000313" key="5">
    <source>
        <dbReference type="Proteomes" id="UP000319026"/>
    </source>
</evidence>
<sequence length="441" mass="48152">MNMKKELYLLCCLLMAVISFACSDDHNENSYQTTELTVKLEYPESHIAPAENVTVILRNAVNSTEYESQTNTSGEALFRIPAGTYEASATETRTEGTEVTIYNGVNANVVIGNQPVSITLKMTASSGGSVVIKELYIGGCPDDEGGKGFNLDQSVTLYNNSVATVDLSDLAFAMVNPYNATSANKDYVNGELFYKTEEWTPAGMAVWHFNDHVSLEPGKQIVINMCGAIDNTVTYSQSINYANPDYYCFYDPASGMTHPRYYPTPASAIPSSHYLGAMVYGLGNGWPLSQVSPAFFLFRPEGTTLQAFVDDPNTTNYYGGNQSMGRKKVPNKWIVDGIEVFKKGESGALKRLTEAVDAGYIETTGRLGYALYRNVDKAATETLDENKGKLVYNYNGGAEGSTDPCGIDAEASLKNGARIVFQDTNNSSKDFHLRAKSSLRN</sequence>
<feature type="signal peptide" evidence="1">
    <location>
        <begin position="1"/>
        <end position="21"/>
    </location>
</feature>